<keyword evidence="4" id="KW-1185">Reference proteome</keyword>
<dbReference type="Pfam" id="PF01757">
    <property type="entry name" value="Acyl_transf_3"/>
    <property type="match status" value="1"/>
</dbReference>
<keyword evidence="1" id="KW-0812">Transmembrane</keyword>
<feature type="transmembrane region" description="Helical" evidence="1">
    <location>
        <begin position="72"/>
        <end position="91"/>
    </location>
</feature>
<keyword evidence="1" id="KW-1133">Transmembrane helix</keyword>
<feature type="transmembrane region" description="Helical" evidence="1">
    <location>
        <begin position="189"/>
        <end position="211"/>
    </location>
</feature>
<keyword evidence="3" id="KW-0012">Acyltransferase</keyword>
<dbReference type="Proteomes" id="UP000477722">
    <property type="component" value="Unassembled WGS sequence"/>
</dbReference>
<feature type="transmembrane region" description="Helical" evidence="1">
    <location>
        <begin position="327"/>
        <end position="355"/>
    </location>
</feature>
<evidence type="ECO:0000256" key="1">
    <source>
        <dbReference type="SAM" id="Phobius"/>
    </source>
</evidence>
<feature type="domain" description="Acyltransferase 3" evidence="2">
    <location>
        <begin position="8"/>
        <end position="347"/>
    </location>
</feature>
<feature type="transmembrane region" description="Helical" evidence="1">
    <location>
        <begin position="159"/>
        <end position="177"/>
    </location>
</feature>
<dbReference type="GO" id="GO:0016020">
    <property type="term" value="C:membrane"/>
    <property type="evidence" value="ECO:0007669"/>
    <property type="project" value="TreeGrafter"/>
</dbReference>
<sequence length="376" mass="41297">MRGTIYRPSFDGLRAVAVLSVLGYHVGLLPWGWAGVPLFFVLSGHFITRTLLRRPEAARGDRVRAFARNRLLRLGPLYAAFCVVLTALALADYGDGSTARNLPYLWTWTFDLSTMAHGFRPTSMQLYTHLWSLGVEVQVYVVWALLAILLPRRWFARTVAVLALAGPALRAGLWLLLTRTGHPAELRPMTLYTSPFSYVDAFAVGAVTALPELRDRLRRTARWIPAAFAAVTAALVLRASAEGRGLVGDLGYPILLADDYGWVWQYTVLALFFGAVVLLVGERSGRGVPLLGSSRVVRLGVISYGIYVVHVPLLGQVRRWRGGEEDAAWSAGGLLVAALVLVSAVVVAELSYRLLEQPFLRRKRDGLLQPPAAPPS</sequence>
<accession>A0A6G4WR83</accession>
<feature type="transmembrane region" description="Helical" evidence="1">
    <location>
        <begin position="261"/>
        <end position="280"/>
    </location>
</feature>
<feature type="transmembrane region" description="Helical" evidence="1">
    <location>
        <begin position="223"/>
        <end position="241"/>
    </location>
</feature>
<evidence type="ECO:0000259" key="2">
    <source>
        <dbReference type="Pfam" id="PF01757"/>
    </source>
</evidence>
<dbReference type="AlphaFoldDB" id="A0A6G4WR83"/>
<name>A0A6G4WR83_9ACTN</name>
<organism evidence="3 4">
    <name type="scientific">Streptomyces boncukensis</name>
    <dbReference type="NCBI Taxonomy" id="2711219"/>
    <lineage>
        <taxon>Bacteria</taxon>
        <taxon>Bacillati</taxon>
        <taxon>Actinomycetota</taxon>
        <taxon>Actinomycetes</taxon>
        <taxon>Kitasatosporales</taxon>
        <taxon>Streptomycetaceae</taxon>
        <taxon>Streptomyces</taxon>
    </lineage>
</organism>
<dbReference type="PANTHER" id="PTHR23028">
    <property type="entry name" value="ACETYLTRANSFERASE"/>
    <property type="match status" value="1"/>
</dbReference>
<feature type="transmembrane region" description="Helical" evidence="1">
    <location>
        <begin position="34"/>
        <end position="52"/>
    </location>
</feature>
<evidence type="ECO:0000313" key="3">
    <source>
        <dbReference type="EMBL" id="NGO67608.1"/>
    </source>
</evidence>
<proteinExistence type="predicted"/>
<protein>
    <submittedName>
        <fullName evidence="3">Acyltransferase</fullName>
    </submittedName>
</protein>
<dbReference type="InterPro" id="IPR002656">
    <property type="entry name" value="Acyl_transf_3_dom"/>
</dbReference>
<feature type="transmembrane region" description="Helical" evidence="1">
    <location>
        <begin position="130"/>
        <end position="150"/>
    </location>
</feature>
<dbReference type="GO" id="GO:0009103">
    <property type="term" value="P:lipopolysaccharide biosynthetic process"/>
    <property type="evidence" value="ECO:0007669"/>
    <property type="project" value="TreeGrafter"/>
</dbReference>
<reference evidence="3 4" key="1">
    <citation type="submission" date="2020-02" db="EMBL/GenBank/DDBJ databases">
        <title>Whole-genome analyses of novel actinobacteria.</title>
        <authorList>
            <person name="Sahin N."/>
            <person name="Tatar D."/>
        </authorList>
    </citation>
    <scope>NUCLEOTIDE SEQUENCE [LARGE SCALE GENOMIC DNA]</scope>
    <source>
        <strain evidence="3 4">SB3404</strain>
    </source>
</reference>
<dbReference type="EMBL" id="JAAKZZ010000024">
    <property type="protein sequence ID" value="NGO67608.1"/>
    <property type="molecule type" value="Genomic_DNA"/>
</dbReference>
<evidence type="ECO:0000313" key="4">
    <source>
        <dbReference type="Proteomes" id="UP000477722"/>
    </source>
</evidence>
<gene>
    <name evidence="3" type="ORF">G5C65_04390</name>
</gene>
<keyword evidence="1" id="KW-0472">Membrane</keyword>
<comment type="caution">
    <text evidence="3">The sequence shown here is derived from an EMBL/GenBank/DDBJ whole genome shotgun (WGS) entry which is preliminary data.</text>
</comment>
<dbReference type="GO" id="GO:0016747">
    <property type="term" value="F:acyltransferase activity, transferring groups other than amino-acyl groups"/>
    <property type="evidence" value="ECO:0007669"/>
    <property type="project" value="InterPro"/>
</dbReference>
<feature type="transmembrane region" description="Helical" evidence="1">
    <location>
        <begin position="296"/>
        <end position="315"/>
    </location>
</feature>
<dbReference type="PANTHER" id="PTHR23028:SF53">
    <property type="entry name" value="ACYL_TRANSF_3 DOMAIN-CONTAINING PROTEIN"/>
    <property type="match status" value="1"/>
</dbReference>
<keyword evidence="3" id="KW-0808">Transferase</keyword>
<dbReference type="InterPro" id="IPR050879">
    <property type="entry name" value="Acyltransferase_3"/>
</dbReference>
<dbReference type="RefSeq" id="WP_165297262.1">
    <property type="nucleotide sequence ID" value="NZ_JAAKZZ010000024.1"/>
</dbReference>